<feature type="compositionally biased region" description="Polar residues" evidence="1">
    <location>
        <begin position="1"/>
        <end position="12"/>
    </location>
</feature>
<dbReference type="Pfam" id="PF06074">
    <property type="entry name" value="Portal_Mu"/>
    <property type="match status" value="1"/>
</dbReference>
<evidence type="ECO:0000256" key="1">
    <source>
        <dbReference type="SAM" id="MobiDB-lite"/>
    </source>
</evidence>
<proteinExistence type="predicted"/>
<dbReference type="EMBL" id="MT142029">
    <property type="protein sequence ID" value="QJA73464.1"/>
    <property type="molecule type" value="Genomic_DNA"/>
</dbReference>
<sequence>MSKKSNQTTTPSPAEKTVYARSGKKKQASQAKGVPGLTVSAGRVTEDYLKIMQSYLQRIKLFKEMRDHPIIGTLLDACILPVLKASIEVEAAPGNTPADEAAAEWLRENIKRMHKQTWRSHYEDVLECFWMGFYVGEIELEKRADGRMWLRNVAPRGQETLEGWAFDEFGAATLVKQRRPDTKNVVEIPLEGCVHIAFRGRKGNPEGESILKSLYRPWYFVKNLENSEAIGIERDVGGTPLAEIQEGVVIDAANLLKLEDALGDLRNDETSYIITPPGVKLTPFGGGTKMYDVNAVIERWQKISLGRVFAQFLKLGMDNVGTQSLVQGSQDFFTLLLEYLQGYAVENWNQQLVPFLFNHNPSAFVGMTDYPEIVGGKVGKVDVESLVRSLDGATKAKLFTPSDNDEDWVREQIGAPEMQDELRGLDRDVEQQPFPGAFEINRVK</sequence>
<dbReference type="InterPro" id="IPR009279">
    <property type="entry name" value="Portal_Mu"/>
</dbReference>
<accession>A0A6M3JTZ0</accession>
<dbReference type="AlphaFoldDB" id="A0A6M3JTZ0"/>
<name>A0A6M3JTZ0_9ZZZZ</name>
<feature type="region of interest" description="Disordered" evidence="1">
    <location>
        <begin position="1"/>
        <end position="35"/>
    </location>
</feature>
<gene>
    <name evidence="2" type="ORF">MM415A02339_0006</name>
</gene>
<evidence type="ECO:0000313" key="2">
    <source>
        <dbReference type="EMBL" id="QJA73464.1"/>
    </source>
</evidence>
<reference evidence="2" key="1">
    <citation type="submission" date="2020-03" db="EMBL/GenBank/DDBJ databases">
        <title>The deep terrestrial virosphere.</title>
        <authorList>
            <person name="Holmfeldt K."/>
            <person name="Nilsson E."/>
            <person name="Simone D."/>
            <person name="Lopez-Fernandez M."/>
            <person name="Wu X."/>
            <person name="de Brujin I."/>
            <person name="Lundin D."/>
            <person name="Andersson A."/>
            <person name="Bertilsson S."/>
            <person name="Dopson M."/>
        </authorList>
    </citation>
    <scope>NUCLEOTIDE SEQUENCE</scope>
    <source>
        <strain evidence="2">MM415A02339</strain>
    </source>
</reference>
<protein>
    <submittedName>
        <fullName evidence="2">Putative structural protein</fullName>
    </submittedName>
</protein>
<organism evidence="2">
    <name type="scientific">viral metagenome</name>
    <dbReference type="NCBI Taxonomy" id="1070528"/>
    <lineage>
        <taxon>unclassified sequences</taxon>
        <taxon>metagenomes</taxon>
        <taxon>organismal metagenomes</taxon>
    </lineage>
</organism>